<dbReference type="Gene3D" id="3.40.630.40">
    <property type="entry name" value="Zn-dependent exopeptidases"/>
    <property type="match status" value="1"/>
</dbReference>
<dbReference type="Proteomes" id="UP000306196">
    <property type="component" value="Unassembled WGS sequence"/>
</dbReference>
<evidence type="ECO:0000259" key="2">
    <source>
        <dbReference type="Pfam" id="PF01520"/>
    </source>
</evidence>
<dbReference type="Pfam" id="PF01520">
    <property type="entry name" value="Amidase_3"/>
    <property type="match status" value="1"/>
</dbReference>
<organism evidence="3 4">
    <name type="scientific">Phragmitibacter flavus</name>
    <dbReference type="NCBI Taxonomy" id="2576071"/>
    <lineage>
        <taxon>Bacteria</taxon>
        <taxon>Pseudomonadati</taxon>
        <taxon>Verrucomicrobiota</taxon>
        <taxon>Verrucomicrobiia</taxon>
        <taxon>Verrucomicrobiales</taxon>
        <taxon>Verrucomicrobiaceae</taxon>
        <taxon>Phragmitibacter</taxon>
    </lineage>
</organism>
<evidence type="ECO:0000313" key="3">
    <source>
        <dbReference type="EMBL" id="TLD70259.1"/>
    </source>
</evidence>
<name>A0A5R8KF73_9BACT</name>
<evidence type="ECO:0000313" key="4">
    <source>
        <dbReference type="Proteomes" id="UP000306196"/>
    </source>
</evidence>
<dbReference type="RefSeq" id="WP_138086858.1">
    <property type="nucleotide sequence ID" value="NZ_VAUV01000009.1"/>
</dbReference>
<keyword evidence="4" id="KW-1185">Reference proteome</keyword>
<dbReference type="InterPro" id="IPR002508">
    <property type="entry name" value="MurNAc-LAA_cat"/>
</dbReference>
<feature type="signal peptide" evidence="1">
    <location>
        <begin position="1"/>
        <end position="23"/>
    </location>
</feature>
<gene>
    <name evidence="3" type="ORF">FEM03_13825</name>
</gene>
<feature type="chain" id="PRO_5024374959" evidence="1">
    <location>
        <begin position="24"/>
        <end position="433"/>
    </location>
</feature>
<comment type="caution">
    <text evidence="3">The sequence shown here is derived from an EMBL/GenBank/DDBJ whole genome shotgun (WGS) entry which is preliminary data.</text>
</comment>
<dbReference type="SUPFAM" id="SSF53187">
    <property type="entry name" value="Zn-dependent exopeptidases"/>
    <property type="match status" value="1"/>
</dbReference>
<feature type="domain" description="MurNAc-LAA" evidence="2">
    <location>
        <begin position="133"/>
        <end position="391"/>
    </location>
</feature>
<dbReference type="EMBL" id="VAUV01000009">
    <property type="protein sequence ID" value="TLD70259.1"/>
    <property type="molecule type" value="Genomic_DNA"/>
</dbReference>
<proteinExistence type="predicted"/>
<dbReference type="AlphaFoldDB" id="A0A5R8KF73"/>
<keyword evidence="1" id="KW-0732">Signal</keyword>
<accession>A0A5R8KF73</accession>
<dbReference type="OrthoDB" id="185065at2"/>
<sequence>MTWTRRKFLLASASTLALQQALRAQSLPPTVSRLNPLAEAPDWNALETFANTLPREAFERAITKIYNDTSAFPLPWTIEGDNLVVQTTSPTTTRPIPFLSAGQKPKKPTRYWRAPTELPALTAIDPPLKGLHIALDPGHIGGGYAQMEERWLTMDNGATVVMEGSLVLQVANLLKPRLEALGAQVTLVRSQDAPVTTAKLEDFHELAKKILNDAGIPDPPATYTDRLDERRIISIQWQAEKLFYRVSEIRARAHRVNHDLRPDLVLCLHLNAEAWGDPQTPAFVDKNHLHLLVNGCYGADELQYQDTRFEMLTRLFQQTHDEELPLADIVASELANTTQLPPYTYTSKNARRVTENPYVFARNLLASRLYQCPVLYFEPYVMNHEQTYKRLTLGHYIGRTLLDDQLVTSPLEDYTRGVIRGLRKYYTKTRQPS</sequence>
<protein>
    <submittedName>
        <fullName evidence="3">N-acetylmuramoyl-L-alanine amidase</fullName>
    </submittedName>
</protein>
<reference evidence="3 4" key="1">
    <citation type="submission" date="2019-05" db="EMBL/GenBank/DDBJ databases">
        <title>Verrucobacter flavum gen. nov., sp. nov. a new member of the family Verrucomicrobiaceae.</title>
        <authorList>
            <person name="Szuroczki S."/>
            <person name="Abbaszade G."/>
            <person name="Szabo A."/>
            <person name="Felfoldi T."/>
            <person name="Schumann P."/>
            <person name="Boka K."/>
            <person name="Keki Z."/>
            <person name="Toumi M."/>
            <person name="Toth E."/>
        </authorList>
    </citation>
    <scope>NUCLEOTIDE SEQUENCE [LARGE SCALE GENOMIC DNA]</scope>
    <source>
        <strain evidence="3 4">MG-N-17</strain>
    </source>
</reference>
<evidence type="ECO:0000256" key="1">
    <source>
        <dbReference type="SAM" id="SignalP"/>
    </source>
</evidence>